<organism evidence="2 3">
    <name type="scientific">Mugilogobius chulae</name>
    <name type="common">yellowstripe goby</name>
    <dbReference type="NCBI Taxonomy" id="88201"/>
    <lineage>
        <taxon>Eukaryota</taxon>
        <taxon>Metazoa</taxon>
        <taxon>Chordata</taxon>
        <taxon>Craniata</taxon>
        <taxon>Vertebrata</taxon>
        <taxon>Euteleostomi</taxon>
        <taxon>Actinopterygii</taxon>
        <taxon>Neopterygii</taxon>
        <taxon>Teleostei</taxon>
        <taxon>Neoteleostei</taxon>
        <taxon>Acanthomorphata</taxon>
        <taxon>Gobiaria</taxon>
        <taxon>Gobiiformes</taxon>
        <taxon>Gobioidei</taxon>
        <taxon>Gobiidae</taxon>
        <taxon>Gobionellinae</taxon>
        <taxon>Mugilogobius</taxon>
    </lineage>
</organism>
<name>A0AAW0MJA9_9GOBI</name>
<evidence type="ECO:0000256" key="1">
    <source>
        <dbReference type="SAM" id="MobiDB-lite"/>
    </source>
</evidence>
<protein>
    <submittedName>
        <fullName evidence="2">Uncharacterized protein</fullName>
    </submittedName>
</protein>
<dbReference type="Proteomes" id="UP001460270">
    <property type="component" value="Unassembled WGS sequence"/>
</dbReference>
<dbReference type="EMBL" id="JBBPFD010000285">
    <property type="protein sequence ID" value="KAK7879331.1"/>
    <property type="molecule type" value="Genomic_DNA"/>
</dbReference>
<gene>
    <name evidence="2" type="ORF">WMY93_033888</name>
</gene>
<dbReference type="AlphaFoldDB" id="A0AAW0MJA9"/>
<comment type="caution">
    <text evidence="2">The sequence shown here is derived from an EMBL/GenBank/DDBJ whole genome shotgun (WGS) entry which is preliminary data.</text>
</comment>
<proteinExistence type="predicted"/>
<accession>A0AAW0MJA9</accession>
<feature type="region of interest" description="Disordered" evidence="1">
    <location>
        <begin position="1"/>
        <end position="20"/>
    </location>
</feature>
<evidence type="ECO:0000313" key="2">
    <source>
        <dbReference type="EMBL" id="KAK7879331.1"/>
    </source>
</evidence>
<reference evidence="3" key="1">
    <citation type="submission" date="2024-04" db="EMBL/GenBank/DDBJ databases">
        <title>Salinicola lusitanus LLJ914,a marine bacterium isolated from the Okinawa Trough.</title>
        <authorList>
            <person name="Li J."/>
        </authorList>
    </citation>
    <scope>NUCLEOTIDE SEQUENCE [LARGE SCALE GENOMIC DNA]</scope>
</reference>
<evidence type="ECO:0000313" key="3">
    <source>
        <dbReference type="Proteomes" id="UP001460270"/>
    </source>
</evidence>
<keyword evidence="3" id="KW-1185">Reference proteome</keyword>
<sequence length="120" mass="13976">MLGSAPHSQADTDPRVSLQNPSPVSWFHTYRKPHPPSSSIILSTKDFNNRRDKMEKIFSKYMNENNKLSDGPPARYQLKVEQVNLDDESKLRKFTLEKRNFTFQPKPSSWLEQRGQESPL</sequence>